<reference evidence="2 3" key="1">
    <citation type="journal article" date="2016" name="Nat. Commun.">
        <title>Thousands of microbial genomes shed light on interconnected biogeochemical processes in an aquifer system.</title>
        <authorList>
            <person name="Anantharaman K."/>
            <person name="Brown C.T."/>
            <person name="Hug L.A."/>
            <person name="Sharon I."/>
            <person name="Castelle C.J."/>
            <person name="Probst A.J."/>
            <person name="Thomas B.C."/>
            <person name="Singh A."/>
            <person name="Wilkins M.J."/>
            <person name="Karaoz U."/>
            <person name="Brodie E.L."/>
            <person name="Williams K.H."/>
            <person name="Hubbard S.S."/>
            <person name="Banfield J.F."/>
        </authorList>
    </citation>
    <scope>NUCLEOTIDE SEQUENCE [LARGE SCALE GENOMIC DNA]</scope>
</reference>
<protein>
    <recommendedName>
        <fullName evidence="1">PDEase domain-containing protein</fullName>
    </recommendedName>
</protein>
<evidence type="ECO:0000313" key="3">
    <source>
        <dbReference type="Proteomes" id="UP000176855"/>
    </source>
</evidence>
<dbReference type="AlphaFoldDB" id="A0A1G2HN02"/>
<dbReference type="Proteomes" id="UP000176855">
    <property type="component" value="Unassembled WGS sequence"/>
</dbReference>
<proteinExistence type="predicted"/>
<sequence length="217" mass="25463">MKGEFSGSLPAVIYNQANLYEGDLIYYFKTVFHRAQNLNNPYHNFRHVFHVLWLCHEACMYYHESLNPRDMRNLLIAAMFHDFDHPGIMGDDDLNIERAVRGLARHIHPKDHLHLDDIVKLIRATEWPYKTDSETLALSAQIIRDADLSQCFSVAWIQQTLFGLASEWGKKPFDVLKGQIDFLNKLRFFTEWAQRRFPQSDIDEKLDEVRGLISLLE</sequence>
<dbReference type="SUPFAM" id="SSF109604">
    <property type="entry name" value="HD-domain/PDEase-like"/>
    <property type="match status" value="1"/>
</dbReference>
<evidence type="ECO:0000313" key="2">
    <source>
        <dbReference type="EMBL" id="OGZ63601.1"/>
    </source>
</evidence>
<accession>A0A1G2HN02</accession>
<dbReference type="Gene3D" id="1.10.1300.10">
    <property type="entry name" value="3'5'-cyclic nucleotide phosphodiesterase, catalytic domain"/>
    <property type="match status" value="1"/>
</dbReference>
<dbReference type="EMBL" id="MHOO01000012">
    <property type="protein sequence ID" value="OGZ63601.1"/>
    <property type="molecule type" value="Genomic_DNA"/>
</dbReference>
<feature type="domain" description="PDEase" evidence="1">
    <location>
        <begin position="42"/>
        <end position="152"/>
    </location>
</feature>
<evidence type="ECO:0000259" key="1">
    <source>
        <dbReference type="Pfam" id="PF00233"/>
    </source>
</evidence>
<dbReference type="STRING" id="1802202.A2730_03570"/>
<dbReference type="InterPro" id="IPR003607">
    <property type="entry name" value="HD/PDEase_dom"/>
</dbReference>
<dbReference type="CDD" id="cd00077">
    <property type="entry name" value="HDc"/>
    <property type="match status" value="1"/>
</dbReference>
<dbReference type="InterPro" id="IPR036971">
    <property type="entry name" value="PDEase_catalytic_dom_sf"/>
</dbReference>
<comment type="caution">
    <text evidence="2">The sequence shown here is derived from an EMBL/GenBank/DDBJ whole genome shotgun (WGS) entry which is preliminary data.</text>
</comment>
<dbReference type="GO" id="GO:0004114">
    <property type="term" value="F:3',5'-cyclic-nucleotide phosphodiesterase activity"/>
    <property type="evidence" value="ECO:0007669"/>
    <property type="project" value="InterPro"/>
</dbReference>
<dbReference type="Pfam" id="PF00233">
    <property type="entry name" value="PDEase_I"/>
    <property type="match status" value="1"/>
</dbReference>
<organism evidence="2 3">
    <name type="scientific">Candidatus Staskawiczbacteria bacterium RIFCSPHIGHO2_01_FULL_39_25</name>
    <dbReference type="NCBI Taxonomy" id="1802202"/>
    <lineage>
        <taxon>Bacteria</taxon>
        <taxon>Candidatus Staskawicziibacteriota</taxon>
    </lineage>
</organism>
<dbReference type="InterPro" id="IPR002073">
    <property type="entry name" value="PDEase_catalytic_dom"/>
</dbReference>
<dbReference type="GO" id="GO:0007165">
    <property type="term" value="P:signal transduction"/>
    <property type="evidence" value="ECO:0007669"/>
    <property type="project" value="InterPro"/>
</dbReference>
<name>A0A1G2HN02_9BACT</name>
<gene>
    <name evidence="2" type="ORF">A2730_03570</name>
</gene>